<keyword evidence="3" id="KW-1185">Reference proteome</keyword>
<proteinExistence type="predicted"/>
<dbReference type="OrthoDB" id="5726584at2"/>
<gene>
    <name evidence="2" type="ORF">E4634_08175</name>
</gene>
<organism evidence="2 3">
    <name type="scientific">Mangrovimicrobium sediminis</name>
    <dbReference type="NCBI Taxonomy" id="2562682"/>
    <lineage>
        <taxon>Bacteria</taxon>
        <taxon>Pseudomonadati</taxon>
        <taxon>Pseudomonadota</taxon>
        <taxon>Gammaproteobacteria</taxon>
        <taxon>Cellvibrionales</taxon>
        <taxon>Halieaceae</taxon>
        <taxon>Mangrovimicrobium</taxon>
    </lineage>
</organism>
<reference evidence="2 3" key="1">
    <citation type="submission" date="2019-04" db="EMBL/GenBank/DDBJ databases">
        <title>Taxonomy of novel Haliea sp. from mangrove soil of West Coast of India.</title>
        <authorList>
            <person name="Verma A."/>
            <person name="Kumar P."/>
            <person name="Krishnamurthi S."/>
        </authorList>
    </citation>
    <scope>NUCLEOTIDE SEQUENCE [LARGE SCALE GENOMIC DNA]</scope>
    <source>
        <strain evidence="2 3">SAOS-164</strain>
    </source>
</reference>
<feature type="region of interest" description="Disordered" evidence="1">
    <location>
        <begin position="167"/>
        <end position="217"/>
    </location>
</feature>
<evidence type="ECO:0000313" key="2">
    <source>
        <dbReference type="EMBL" id="TGD74101.1"/>
    </source>
</evidence>
<name>A0A4Z0M3M4_9GAMM</name>
<evidence type="ECO:0000313" key="3">
    <source>
        <dbReference type="Proteomes" id="UP000298050"/>
    </source>
</evidence>
<dbReference type="Gene3D" id="2.30.30.830">
    <property type="match status" value="1"/>
</dbReference>
<sequence>MELVLVVLALLLLVQLAWGVFRLVVPSLSSPLPPAADALVVGAVHAGSVLDEEQRAEFRNRPLFWESRAPVAVAEPVKVSRKPKADEKLGKLNGVKLTGVFGSGDSAGIIFSSKGKEHRVMVGEAVNGWRLETVEPQRAVFSGNDKQAELLLEQVAIPVSVQQQGASAAPASSHYDAAEDQAAGHKTQQKKAGKNGKNNKAATSDSLSLGGGSGGAH</sequence>
<comment type="caution">
    <text evidence="2">The sequence shown here is derived from an EMBL/GenBank/DDBJ whole genome shotgun (WGS) entry which is preliminary data.</text>
</comment>
<dbReference type="RefSeq" id="WP_135442646.1">
    <property type="nucleotide sequence ID" value="NZ_SRLE01000006.1"/>
</dbReference>
<evidence type="ECO:0000256" key="1">
    <source>
        <dbReference type="SAM" id="MobiDB-lite"/>
    </source>
</evidence>
<protein>
    <recommendedName>
        <fullName evidence="4">Type II secretion system protein GspC N-terminal domain-containing protein</fullName>
    </recommendedName>
</protein>
<dbReference type="AlphaFoldDB" id="A0A4Z0M3M4"/>
<accession>A0A4Z0M3M4</accession>
<dbReference type="Proteomes" id="UP000298050">
    <property type="component" value="Unassembled WGS sequence"/>
</dbReference>
<dbReference type="EMBL" id="SRLE01000006">
    <property type="protein sequence ID" value="TGD74101.1"/>
    <property type="molecule type" value="Genomic_DNA"/>
</dbReference>
<feature type="compositionally biased region" description="Low complexity" evidence="1">
    <location>
        <begin position="195"/>
        <end position="208"/>
    </location>
</feature>
<evidence type="ECO:0008006" key="4">
    <source>
        <dbReference type="Google" id="ProtNLM"/>
    </source>
</evidence>